<organism evidence="1 2">
    <name type="scientific">Lacticaseibacillus paracasei</name>
    <name type="common">Lactobacillus paracasei</name>
    <dbReference type="NCBI Taxonomy" id="1597"/>
    <lineage>
        <taxon>Bacteria</taxon>
        <taxon>Bacillati</taxon>
        <taxon>Bacillota</taxon>
        <taxon>Bacilli</taxon>
        <taxon>Lactobacillales</taxon>
        <taxon>Lactobacillaceae</taxon>
        <taxon>Lacticaseibacillus</taxon>
    </lineage>
</organism>
<evidence type="ECO:0000313" key="1">
    <source>
        <dbReference type="EMBL" id="POE38459.1"/>
    </source>
</evidence>
<reference evidence="1 2" key="1">
    <citation type="journal article" date="2015" name="J. Am. Soc. Brew. Chem.">
        <title>Dissolved carbon dioxide selects for lactic acid bacteria able to grow in and spoil packaged beer.</title>
        <authorList>
            <person name="Bergsveinson J."/>
            <person name="Redekop A."/>
            <person name="Zoerb S."/>
            <person name="Ziola B."/>
        </authorList>
    </citation>
    <scope>NUCLEOTIDE SEQUENCE [LARGE SCALE GENOMIC DNA]</scope>
    <source>
        <strain evidence="1 2">CCC B1205</strain>
    </source>
</reference>
<dbReference type="EMBL" id="LGIY01000054">
    <property type="protein sequence ID" value="POE38459.1"/>
    <property type="molecule type" value="Genomic_DNA"/>
</dbReference>
<dbReference type="InterPro" id="IPR010921">
    <property type="entry name" value="Trp_repressor/repl_initiator"/>
</dbReference>
<proteinExistence type="predicted"/>
<dbReference type="AlphaFoldDB" id="A0ABD6VWV6"/>
<dbReference type="Pfam" id="PF13384">
    <property type="entry name" value="HTH_23"/>
    <property type="match status" value="1"/>
</dbReference>
<dbReference type="Proteomes" id="UP000237433">
    <property type="component" value="Unassembled WGS sequence"/>
</dbReference>
<dbReference type="InterPro" id="IPR036388">
    <property type="entry name" value="WH-like_DNA-bd_sf"/>
</dbReference>
<evidence type="ECO:0000313" key="2">
    <source>
        <dbReference type="Proteomes" id="UP000237433"/>
    </source>
</evidence>
<name>A0ABD6VWV6_LACPA</name>
<protein>
    <submittedName>
        <fullName evidence="1">Transposase</fullName>
    </submittedName>
</protein>
<gene>
    <name evidence="1" type="ORF">ACX51_15620</name>
</gene>
<comment type="caution">
    <text evidence="1">The sequence shown here is derived from an EMBL/GenBank/DDBJ whole genome shotgun (WGS) entry which is preliminary data.</text>
</comment>
<dbReference type="SUPFAM" id="SSF48295">
    <property type="entry name" value="TrpR-like"/>
    <property type="match status" value="1"/>
</dbReference>
<dbReference type="Gene3D" id="1.10.10.10">
    <property type="entry name" value="Winged helix-like DNA-binding domain superfamily/Winged helix DNA-binding domain"/>
    <property type="match status" value="1"/>
</dbReference>
<sequence>MGRKGSRYTLEEKLFYIGLVREGGWAPWAVQREYGVRHNQVRQWLERFEATGVDGLKPRSVHQKYAEEFKLEIVQ</sequence>
<feature type="non-terminal residue" evidence="1">
    <location>
        <position position="75"/>
    </location>
</feature>
<accession>A0ABD6VWV6</accession>
<dbReference type="RefSeq" id="WP_146040550.1">
    <property type="nucleotide sequence ID" value="NZ_LGIY01000054.1"/>
</dbReference>